<protein>
    <submittedName>
        <fullName evidence="1">Uncharacterized protein</fullName>
    </submittedName>
</protein>
<proteinExistence type="predicted"/>
<dbReference type="AlphaFoldDB" id="A0AAE0ZVS1"/>
<evidence type="ECO:0000313" key="2">
    <source>
        <dbReference type="Proteomes" id="UP001283361"/>
    </source>
</evidence>
<organism evidence="1 2">
    <name type="scientific">Elysia crispata</name>
    <name type="common">lettuce slug</name>
    <dbReference type="NCBI Taxonomy" id="231223"/>
    <lineage>
        <taxon>Eukaryota</taxon>
        <taxon>Metazoa</taxon>
        <taxon>Spiralia</taxon>
        <taxon>Lophotrochozoa</taxon>
        <taxon>Mollusca</taxon>
        <taxon>Gastropoda</taxon>
        <taxon>Heterobranchia</taxon>
        <taxon>Euthyneura</taxon>
        <taxon>Panpulmonata</taxon>
        <taxon>Sacoglossa</taxon>
        <taxon>Placobranchoidea</taxon>
        <taxon>Plakobranchidae</taxon>
        <taxon>Elysia</taxon>
    </lineage>
</organism>
<dbReference type="Proteomes" id="UP001283361">
    <property type="component" value="Unassembled WGS sequence"/>
</dbReference>
<gene>
    <name evidence="1" type="ORF">RRG08_037065</name>
</gene>
<reference evidence="1" key="1">
    <citation type="journal article" date="2023" name="G3 (Bethesda)">
        <title>A reference genome for the long-term kleptoplast-retaining sea slug Elysia crispata morphotype clarki.</title>
        <authorList>
            <person name="Eastman K.E."/>
            <person name="Pendleton A.L."/>
            <person name="Shaikh M.A."/>
            <person name="Suttiyut T."/>
            <person name="Ogas R."/>
            <person name="Tomko P."/>
            <person name="Gavelis G."/>
            <person name="Widhalm J.R."/>
            <person name="Wisecaver J.H."/>
        </authorList>
    </citation>
    <scope>NUCLEOTIDE SEQUENCE</scope>
    <source>
        <strain evidence="1">ECLA1</strain>
    </source>
</reference>
<evidence type="ECO:0000313" key="1">
    <source>
        <dbReference type="EMBL" id="KAK3776559.1"/>
    </source>
</evidence>
<name>A0AAE0ZVS1_9GAST</name>
<accession>A0AAE0ZVS1</accession>
<sequence length="289" mass="32637">MCIVGRSDVTEYEFSQFRDLPITFTRTSVTFVQGNRIIIDQTRARLMTSSYNARNKLYKLQVMGCGESPDFPILDRRESEWLRMVQKSTSRGGPRASYTMPNVRVNRDMVIILAGIPWSFESTSSRKGETTRDCTRFTPTDGLVTRVLVRAAATDQSFALSPVVADDRHRPSRPSSDLHIVSRGACHYFHKSSPHKTFIASSKGGACSPPTIAQTVQPGPCLRLFLELVTPLERRPEPDPNTIRPYQSWHSAIHPSKWCPVAKFSSTLTRNRCFSGIWHMSERVSLAEQ</sequence>
<dbReference type="EMBL" id="JAWDGP010003199">
    <property type="protein sequence ID" value="KAK3776559.1"/>
    <property type="molecule type" value="Genomic_DNA"/>
</dbReference>
<comment type="caution">
    <text evidence="1">The sequence shown here is derived from an EMBL/GenBank/DDBJ whole genome shotgun (WGS) entry which is preliminary data.</text>
</comment>
<keyword evidence="2" id="KW-1185">Reference proteome</keyword>